<proteinExistence type="predicted"/>
<accession>A0A851GQ35</accession>
<feature type="chain" id="PRO_5032875760" evidence="1">
    <location>
        <begin position="20"/>
        <end position="511"/>
    </location>
</feature>
<dbReference type="EMBL" id="JACBAZ010000004">
    <property type="protein sequence ID" value="NWK56264.1"/>
    <property type="molecule type" value="Genomic_DNA"/>
</dbReference>
<protein>
    <submittedName>
        <fullName evidence="2">Uncharacterized protein</fullName>
    </submittedName>
</protein>
<dbReference type="RefSeq" id="WP_178933050.1">
    <property type="nucleotide sequence ID" value="NZ_JACBAZ010000004.1"/>
</dbReference>
<dbReference type="Proteomes" id="UP000557872">
    <property type="component" value="Unassembled WGS sequence"/>
</dbReference>
<reference evidence="2 3" key="1">
    <citation type="submission" date="2020-07" db="EMBL/GenBank/DDBJ databases">
        <title>Roseicoccus Jingziensis gen. nov., sp. nov., isolated from coastal seawater.</title>
        <authorList>
            <person name="Feng X."/>
        </authorList>
    </citation>
    <scope>NUCLEOTIDE SEQUENCE [LARGE SCALE GENOMIC DNA]</scope>
    <source>
        <strain evidence="2 3">N1E253</strain>
    </source>
</reference>
<keyword evidence="3" id="KW-1185">Reference proteome</keyword>
<evidence type="ECO:0000313" key="3">
    <source>
        <dbReference type="Proteomes" id="UP000557872"/>
    </source>
</evidence>
<dbReference type="AlphaFoldDB" id="A0A851GQ35"/>
<evidence type="ECO:0000313" key="2">
    <source>
        <dbReference type="EMBL" id="NWK56264.1"/>
    </source>
</evidence>
<comment type="caution">
    <text evidence="2">The sequence shown here is derived from an EMBL/GenBank/DDBJ whole genome shotgun (WGS) entry which is preliminary data.</text>
</comment>
<keyword evidence="1" id="KW-0732">Signal</keyword>
<sequence>MIRPLLVAIGLSMPMLAHAQISFEFQNSKAGFQTGKKNLYYEGGVYRILLEDGSWSASVCAGANPGPGPVPANPLIPCPLGTNAFFFGTGATAGLTGHWSLAAAPIPALVFEYSRPDLVQLVGAPPSLLERPEVLPLVDSSINIGYSYLTASYTQYRISSYAHEQTFLPNESERSRHDRTIVYGKYDYVYPRLLTDIEREYGYEPRPQPVSITTFPVPESYPGLTTAPIKSGFRYLNGDEKLNGDPYDGVWANGMLELDPNFSMRISWEGIIPGENCIVNVDRMFLWIQDDKLDDPLAGPVAQDVVYPVPGLGTEYKIPVERMIYGFEDLPPFYLGWSVGDEVYLYTRYERNSEVTSAIVKDSSTRVWGMPIRFVETYAGFALGNFPVDTPDSLKKPNADYDLDGVSNFLEYAAGTDPTDITSTPPPGFPNLTPVFVNGDCVVTMEKRANVGSSVRYELQTSYDGVKWTTIKKTGDPYWTVIETETQLTATAVAADLPGPCLVRAKISLLR</sequence>
<organism evidence="2 3">
    <name type="scientific">Oceaniferula marina</name>
    <dbReference type="NCBI Taxonomy" id="2748318"/>
    <lineage>
        <taxon>Bacteria</taxon>
        <taxon>Pseudomonadati</taxon>
        <taxon>Verrucomicrobiota</taxon>
        <taxon>Verrucomicrobiia</taxon>
        <taxon>Verrucomicrobiales</taxon>
        <taxon>Verrucomicrobiaceae</taxon>
        <taxon>Oceaniferula</taxon>
    </lineage>
</organism>
<feature type="signal peptide" evidence="1">
    <location>
        <begin position="1"/>
        <end position="19"/>
    </location>
</feature>
<gene>
    <name evidence="2" type="ORF">HW115_11635</name>
</gene>
<name>A0A851GQ35_9BACT</name>
<evidence type="ECO:0000256" key="1">
    <source>
        <dbReference type="SAM" id="SignalP"/>
    </source>
</evidence>